<dbReference type="InterPro" id="IPR001584">
    <property type="entry name" value="Integrase_cat-core"/>
</dbReference>
<name>A0A0K0FRT3_STRVS</name>
<protein>
    <recommendedName>
        <fullName evidence="1">RNA-directed DNA polymerase</fullName>
        <ecNumber evidence="1">2.7.7.49</ecNumber>
    </recommendedName>
</protein>
<dbReference type="AlphaFoldDB" id="A0A0K0FRT3"/>
<dbReference type="EC" id="2.7.7.49" evidence="1"/>
<dbReference type="InterPro" id="IPR043128">
    <property type="entry name" value="Rev_trsase/Diguanyl_cyclase"/>
</dbReference>
<dbReference type="Proteomes" id="UP000035680">
    <property type="component" value="Unassembled WGS sequence"/>
</dbReference>
<evidence type="ECO:0000313" key="5">
    <source>
        <dbReference type="WBParaSite" id="SVE_1278500.1"/>
    </source>
</evidence>
<organism evidence="4 5">
    <name type="scientific">Strongyloides venezuelensis</name>
    <name type="common">Threadworm</name>
    <dbReference type="NCBI Taxonomy" id="75913"/>
    <lineage>
        <taxon>Eukaryota</taxon>
        <taxon>Metazoa</taxon>
        <taxon>Ecdysozoa</taxon>
        <taxon>Nematoda</taxon>
        <taxon>Chromadorea</taxon>
        <taxon>Rhabditida</taxon>
        <taxon>Tylenchina</taxon>
        <taxon>Panagrolaimomorpha</taxon>
        <taxon>Strongyloidoidea</taxon>
        <taxon>Strongyloididae</taxon>
        <taxon>Strongyloides</taxon>
    </lineage>
</organism>
<reference evidence="5" key="2">
    <citation type="submission" date="2015-08" db="UniProtKB">
        <authorList>
            <consortium name="WormBaseParasite"/>
        </authorList>
    </citation>
    <scope>IDENTIFICATION</scope>
</reference>
<dbReference type="GO" id="GO:0003964">
    <property type="term" value="F:RNA-directed DNA polymerase activity"/>
    <property type="evidence" value="ECO:0007669"/>
    <property type="project" value="UniProtKB-EC"/>
</dbReference>
<accession>A0A0K0FRT3</accession>
<dbReference type="GO" id="GO:0003676">
    <property type="term" value="F:nucleic acid binding"/>
    <property type="evidence" value="ECO:0007669"/>
    <property type="project" value="InterPro"/>
</dbReference>
<evidence type="ECO:0000259" key="3">
    <source>
        <dbReference type="PROSITE" id="PS50994"/>
    </source>
</evidence>
<dbReference type="SUPFAM" id="SSF56672">
    <property type="entry name" value="DNA/RNA polymerases"/>
    <property type="match status" value="1"/>
</dbReference>
<evidence type="ECO:0000256" key="1">
    <source>
        <dbReference type="ARBA" id="ARBA00012493"/>
    </source>
</evidence>
<proteinExistence type="predicted"/>
<dbReference type="WBParaSite" id="SVE_1278500.1">
    <property type="protein sequence ID" value="SVE_1278500.1"/>
    <property type="gene ID" value="SVE_1278500"/>
</dbReference>
<dbReference type="Gene3D" id="3.30.420.10">
    <property type="entry name" value="Ribonuclease H-like superfamily/Ribonuclease H"/>
    <property type="match status" value="1"/>
</dbReference>
<dbReference type="InterPro" id="IPR036397">
    <property type="entry name" value="RNaseH_sf"/>
</dbReference>
<dbReference type="SUPFAM" id="SSF53098">
    <property type="entry name" value="Ribonuclease H-like"/>
    <property type="match status" value="1"/>
</dbReference>
<dbReference type="PROSITE" id="PS50994">
    <property type="entry name" value="INTEGRASE"/>
    <property type="match status" value="1"/>
</dbReference>
<dbReference type="Pfam" id="PF17921">
    <property type="entry name" value="Integrase_H2C2"/>
    <property type="match status" value="1"/>
</dbReference>
<evidence type="ECO:0000256" key="2">
    <source>
        <dbReference type="SAM" id="MobiDB-lite"/>
    </source>
</evidence>
<dbReference type="Gene3D" id="3.30.70.270">
    <property type="match status" value="1"/>
</dbReference>
<dbReference type="InterPro" id="IPR050951">
    <property type="entry name" value="Retrovirus_Pol_polyprotein"/>
</dbReference>
<dbReference type="PANTHER" id="PTHR37984:SF5">
    <property type="entry name" value="PROTEIN NYNRIN-LIKE"/>
    <property type="match status" value="1"/>
</dbReference>
<reference evidence="4" key="1">
    <citation type="submission" date="2014-07" db="EMBL/GenBank/DDBJ databases">
        <authorList>
            <person name="Martin A.A"/>
            <person name="De Silva N."/>
        </authorList>
    </citation>
    <scope>NUCLEOTIDE SEQUENCE</scope>
</reference>
<dbReference type="GO" id="GO:0015074">
    <property type="term" value="P:DNA integration"/>
    <property type="evidence" value="ECO:0007669"/>
    <property type="project" value="InterPro"/>
</dbReference>
<dbReference type="PANTHER" id="PTHR37984">
    <property type="entry name" value="PROTEIN CBG26694"/>
    <property type="match status" value="1"/>
</dbReference>
<evidence type="ECO:0000313" key="4">
    <source>
        <dbReference type="Proteomes" id="UP000035680"/>
    </source>
</evidence>
<keyword evidence="4" id="KW-1185">Reference proteome</keyword>
<dbReference type="InterPro" id="IPR012337">
    <property type="entry name" value="RNaseH-like_sf"/>
</dbReference>
<dbReference type="InterPro" id="IPR041588">
    <property type="entry name" value="Integrase_H2C2"/>
</dbReference>
<feature type="region of interest" description="Disordered" evidence="2">
    <location>
        <begin position="553"/>
        <end position="572"/>
    </location>
</feature>
<dbReference type="InterPro" id="IPR043502">
    <property type="entry name" value="DNA/RNA_pol_sf"/>
</dbReference>
<feature type="compositionally biased region" description="Low complexity" evidence="2">
    <location>
        <begin position="553"/>
        <end position="566"/>
    </location>
</feature>
<dbReference type="Pfam" id="PF00665">
    <property type="entry name" value="rve"/>
    <property type="match status" value="1"/>
</dbReference>
<dbReference type="STRING" id="75913.A0A0K0FRT3"/>
<sequence length="759" mass="87301">MSSSLQIKTPLNGKNLRSILAKLQFCASFIPNFSIAIRNLYSYINRKDNIEKEIESDFKSILNTVAKAICLQTVPNDTKSLEIYVDCFSTATSSIMFCKKLDSNIPVYVAVQETIQNNEYLCSAFPITVFSKMKNLNLLTKDSPQVIFNTFQRIILKVIPYAVEFKVCDTSKNLVSHMAEATFSYPNNVNELPTYFSKVEIPLDFLKVNHSKILEAYTNDKDAKLLIEFSSNNNDENTIDKIDPVPRKYIKDLKILDNLIYFGDRLYIPKSLISEIIDKLHSKHYSANAMENLCKKFFIFNSLYSRIREKYNSCKICIEHRRNKNQLINSWPNVTESHERWHSDIADYLEKKFLLVTDVFSHFTILRKMRSLHAKELQENLVNIFSDFGKPKVFVSDNATLYKAESTMEAFKEWGIYQAFSIPMCPESNGHAEKNCIDFIESLKKCQLAINERIVKDNKTAYELFFSVSASVDDIIVNYYYEPKIMNIRCMFKKSREEKDWVEGTVIEQVHNNCFRIESDNKYFIRKGDSINFMLGEKIITQEEAVKFNSETQSLSSLDSSPTRSSSPDDIKSVDFTRTLEANDILNCLYNENPKKVSFKEKVIDHSNTFNENDSLFKNISKDSLSFSYCDNLASTSVKNENIEIDKILNIDNLTNENGNAKIPKITHLKSQDKVNKFIGEKGIKIVCATDGSCEKGRGLSYIIQTRTKNYEKSFRAALNQCVKALYELKIKKEITDEAILILIDNDYVARSLSSDLAN</sequence>
<dbReference type="Gene3D" id="1.10.340.70">
    <property type="match status" value="1"/>
</dbReference>
<dbReference type="GO" id="GO:0042575">
    <property type="term" value="C:DNA polymerase complex"/>
    <property type="evidence" value="ECO:0007669"/>
    <property type="project" value="UniProtKB-ARBA"/>
</dbReference>
<feature type="domain" description="Integrase catalytic" evidence="3">
    <location>
        <begin position="328"/>
        <end position="434"/>
    </location>
</feature>